<organism evidence="6 7">
    <name type="scientific">Crocodylus porosus</name>
    <name type="common">Saltwater crocodile</name>
    <name type="synonym">Estuarine crocodile</name>
    <dbReference type="NCBI Taxonomy" id="8502"/>
    <lineage>
        <taxon>Eukaryota</taxon>
        <taxon>Metazoa</taxon>
        <taxon>Chordata</taxon>
        <taxon>Craniata</taxon>
        <taxon>Vertebrata</taxon>
        <taxon>Euteleostomi</taxon>
        <taxon>Archelosauria</taxon>
        <taxon>Archosauria</taxon>
        <taxon>Crocodylia</taxon>
        <taxon>Longirostres</taxon>
        <taxon>Crocodylidae</taxon>
        <taxon>Crocodylus</taxon>
    </lineage>
</organism>
<dbReference type="Ensembl" id="ENSCPRT00005031293.1">
    <property type="protein sequence ID" value="ENSCPRP00005026780.1"/>
    <property type="gene ID" value="ENSCPRG00005018558.1"/>
</dbReference>
<keyword evidence="3" id="KW-0853">WD repeat</keyword>
<keyword evidence="5" id="KW-0206">Cytoskeleton</keyword>
<evidence type="ECO:0000313" key="7">
    <source>
        <dbReference type="Proteomes" id="UP000594220"/>
    </source>
</evidence>
<dbReference type="GeneTree" id="ENSGT00950000183183"/>
<dbReference type="Gene3D" id="2.130.10.10">
    <property type="entry name" value="YVTN repeat-like/Quinoprotein amine dehydrogenase"/>
    <property type="match status" value="1"/>
</dbReference>
<dbReference type="GO" id="GO:0051015">
    <property type="term" value="F:actin filament binding"/>
    <property type="evidence" value="ECO:0007669"/>
    <property type="project" value="TreeGrafter"/>
</dbReference>
<evidence type="ECO:0000256" key="5">
    <source>
        <dbReference type="ARBA" id="ARBA00023212"/>
    </source>
</evidence>
<dbReference type="SUPFAM" id="SSF82171">
    <property type="entry name" value="DPP6 N-terminal domain-like"/>
    <property type="match status" value="1"/>
</dbReference>
<comment type="subcellular location">
    <subcellularLocation>
        <location evidence="1">Cytoplasm</location>
    </subcellularLocation>
</comment>
<name>A0A7M4FNV3_CROPO</name>
<proteinExistence type="predicted"/>
<dbReference type="AlphaFoldDB" id="A0A7M4FNV3"/>
<dbReference type="InterPro" id="IPR017383">
    <property type="entry name" value="ARPC1"/>
</dbReference>
<dbReference type="GO" id="GO:0034314">
    <property type="term" value="P:Arp2/3 complex-mediated actin nucleation"/>
    <property type="evidence" value="ECO:0007669"/>
    <property type="project" value="InterPro"/>
</dbReference>
<dbReference type="GO" id="GO:0005737">
    <property type="term" value="C:cytoplasm"/>
    <property type="evidence" value="ECO:0007669"/>
    <property type="project" value="UniProtKB-SubCell"/>
</dbReference>
<protein>
    <recommendedName>
        <fullName evidence="8">Actin related protein 2/3 complex subunit 1A</fullName>
    </recommendedName>
</protein>
<dbReference type="InterPro" id="IPR015943">
    <property type="entry name" value="WD40/YVTN_repeat-like_dom_sf"/>
</dbReference>
<accession>A0A7M4FNV3</accession>
<evidence type="ECO:0000313" key="6">
    <source>
        <dbReference type="Ensembl" id="ENSCPRP00005026780.1"/>
    </source>
</evidence>
<reference evidence="6" key="2">
    <citation type="submission" date="2025-09" db="UniProtKB">
        <authorList>
            <consortium name="Ensembl"/>
        </authorList>
    </citation>
    <scope>IDENTIFICATION</scope>
</reference>
<evidence type="ECO:0000256" key="2">
    <source>
        <dbReference type="ARBA" id="ARBA00022490"/>
    </source>
</evidence>
<dbReference type="GO" id="GO:0005885">
    <property type="term" value="C:Arp2/3 protein complex"/>
    <property type="evidence" value="ECO:0007669"/>
    <property type="project" value="InterPro"/>
</dbReference>
<evidence type="ECO:0000256" key="3">
    <source>
        <dbReference type="ARBA" id="ARBA00022574"/>
    </source>
</evidence>
<dbReference type="Proteomes" id="UP000594220">
    <property type="component" value="Unplaced"/>
</dbReference>
<evidence type="ECO:0000256" key="4">
    <source>
        <dbReference type="ARBA" id="ARBA00022737"/>
    </source>
</evidence>
<keyword evidence="4" id="KW-0677">Repeat</keyword>
<keyword evidence="2" id="KW-0963">Cytoplasm</keyword>
<dbReference type="PANTHER" id="PTHR10709">
    <property type="entry name" value="ACTIN-RELATED PROTEIN 2/3 COMPLEX SUBUNIT 1"/>
    <property type="match status" value="1"/>
</dbReference>
<dbReference type="PANTHER" id="PTHR10709:SF17">
    <property type="entry name" value="ACTIN-RELATED PROTEIN 2_3 COMPLEX SUBUNIT"/>
    <property type="match status" value="1"/>
</dbReference>
<evidence type="ECO:0000256" key="1">
    <source>
        <dbReference type="ARBA" id="ARBA00004496"/>
    </source>
</evidence>
<keyword evidence="7" id="KW-1185">Reference proteome</keyword>
<sequence length="307" mass="34215">MSLHSFGTDPISCYAWNKDGQHYKQACDAAGINWAPNSSNDLTSTMDPNAYVGSLRDQGWTPTLVLLGINRVASYVEWSPQENKLALGNRSKIISACFFGKENDSLKHTLVSHSFHPKSFPIMCLVFSASVKEIEDKPGPMVCGSKMPFSKLLFEKGDPRGRIHAVCVSPTGQHLLWVSHHSTIPTAKAAKSKACTGSLPSFTETLLCLAISFSARVTAGAPIYFSCMNPDIFQLTEKINSKKQTTKGHFPARPHFYHMSKKASKKNKDLELDTLHQNSIRWEMQDLIVLIQRTKCNSQWKNNTQKP</sequence>
<evidence type="ECO:0008006" key="8">
    <source>
        <dbReference type="Google" id="ProtNLM"/>
    </source>
</evidence>
<reference evidence="6" key="1">
    <citation type="submission" date="2025-08" db="UniProtKB">
        <authorList>
            <consortium name="Ensembl"/>
        </authorList>
    </citation>
    <scope>IDENTIFICATION</scope>
</reference>